<dbReference type="Proteomes" id="UP000332594">
    <property type="component" value="Unassembled WGS sequence"/>
</dbReference>
<sequence length="260" mass="28686">MADNIQVTENSFSDSEARTRTEIGKHVLYISLIIVSLLGLCAIASVFYTEENAKKFSDIKDVLTIILPLIGTWVGTVLAFYFSRENYAAAAQQATNLLRQLTPEQRLESIPVTDAMLDMSADTTLKLFPPSNDPGLVNIKKDIVDFLENHQRNRLPVVDSTGKIIYIIHLSLVYKFLSKQFIDQTQKNSLTLNDLLQDASLTKIFKAFAIVGKNARLSAVKQLIDGNPDCSDAFVTEDGTGGSKAVGWITNVIVQEKSVA</sequence>
<protein>
    <submittedName>
        <fullName evidence="1">Uncharacterized protein</fullName>
    </submittedName>
</protein>
<dbReference type="SUPFAM" id="SSF54631">
    <property type="entry name" value="CBS-domain pair"/>
    <property type="match status" value="1"/>
</dbReference>
<dbReference type="RefSeq" id="WP_134525989.1">
    <property type="nucleotide sequence ID" value="NZ_BJNO01000001.1"/>
</dbReference>
<evidence type="ECO:0000313" key="2">
    <source>
        <dbReference type="Proteomes" id="UP000332594"/>
    </source>
</evidence>
<evidence type="ECO:0000313" key="1">
    <source>
        <dbReference type="EMBL" id="VFS72631.1"/>
    </source>
</evidence>
<accession>A0A485BIB1</accession>
<reference evidence="1 2" key="1">
    <citation type="submission" date="2019-03" db="EMBL/GenBank/DDBJ databases">
        <authorList>
            <consortium name="Pathogen Informatics"/>
        </authorList>
    </citation>
    <scope>NUCLEOTIDE SEQUENCE [LARGE SCALE GENOMIC DNA]</scope>
    <source>
        <strain evidence="1 2">NCTC13038</strain>
    </source>
</reference>
<dbReference type="EMBL" id="CAADJG010000002">
    <property type="protein sequence ID" value="VFS72631.1"/>
    <property type="molecule type" value="Genomic_DNA"/>
</dbReference>
<dbReference type="AlphaFoldDB" id="A0A485BIB1"/>
<proteinExistence type="predicted"/>
<dbReference type="GeneID" id="57504948"/>
<organism evidence="1 2">
    <name type="scientific">Raoultella terrigena</name>
    <name type="common">Klebsiella terrigena</name>
    <dbReference type="NCBI Taxonomy" id="577"/>
    <lineage>
        <taxon>Bacteria</taxon>
        <taxon>Pseudomonadati</taxon>
        <taxon>Pseudomonadota</taxon>
        <taxon>Gammaproteobacteria</taxon>
        <taxon>Enterobacterales</taxon>
        <taxon>Enterobacteriaceae</taxon>
        <taxon>Klebsiella/Raoultella group</taxon>
        <taxon>Raoultella</taxon>
    </lineage>
</organism>
<gene>
    <name evidence="1" type="ORF">NCTC13038_02714</name>
</gene>
<dbReference type="InterPro" id="IPR046342">
    <property type="entry name" value="CBS_dom_sf"/>
</dbReference>
<name>A0A485BIB1_RAOTE</name>